<dbReference type="EMBL" id="AWXR01000022">
    <property type="protein sequence ID" value="ERM82746.1"/>
    <property type="molecule type" value="Genomic_DNA"/>
</dbReference>
<accession>U5C1E1</accession>
<evidence type="ECO:0000256" key="1">
    <source>
        <dbReference type="SAM" id="MobiDB-lite"/>
    </source>
</evidence>
<keyword evidence="3" id="KW-1185">Reference proteome</keyword>
<comment type="caution">
    <text evidence="2">The sequence shown here is derived from an EMBL/GenBank/DDBJ whole genome shotgun (WGS) entry which is preliminary data.</text>
</comment>
<evidence type="ECO:0000313" key="2">
    <source>
        <dbReference type="EMBL" id="ERM82746.1"/>
    </source>
</evidence>
<dbReference type="AlphaFoldDB" id="U5C1E1"/>
<sequence>MILLNFNHDENHLLNQSSTNQFDSKAGNTRAKGSALY</sequence>
<organism evidence="2 3">
    <name type="scientific">Rhodonellum psychrophilum GCM71 = DSM 17998</name>
    <dbReference type="NCBI Taxonomy" id="1123057"/>
    <lineage>
        <taxon>Bacteria</taxon>
        <taxon>Pseudomonadati</taxon>
        <taxon>Bacteroidota</taxon>
        <taxon>Cytophagia</taxon>
        <taxon>Cytophagales</taxon>
        <taxon>Cytophagaceae</taxon>
        <taxon>Rhodonellum</taxon>
    </lineage>
</organism>
<feature type="compositionally biased region" description="Polar residues" evidence="1">
    <location>
        <begin position="14"/>
        <end position="27"/>
    </location>
</feature>
<evidence type="ECO:0000313" key="3">
    <source>
        <dbReference type="Proteomes" id="UP000016843"/>
    </source>
</evidence>
<protein>
    <submittedName>
        <fullName evidence="2">Uncharacterized protein</fullName>
    </submittedName>
</protein>
<gene>
    <name evidence="2" type="ORF">P872_04310</name>
</gene>
<reference evidence="2 3" key="1">
    <citation type="journal article" date="2013" name="Genome Announc.">
        <title>Draft Genome Sequence of the Psychrophilic and Alkaliphilic Rhodonellum psychrophilum Strain GCM71T.</title>
        <authorList>
            <person name="Hauptmann A.L."/>
            <person name="Glaring M.A."/>
            <person name="Hallin P.F."/>
            <person name="Prieme A."/>
            <person name="Stougaard P."/>
        </authorList>
    </citation>
    <scope>NUCLEOTIDE SEQUENCE [LARGE SCALE GENOMIC DNA]</scope>
    <source>
        <strain evidence="2 3">GCM71</strain>
    </source>
</reference>
<name>U5C1E1_9BACT</name>
<feature type="region of interest" description="Disordered" evidence="1">
    <location>
        <begin position="14"/>
        <end position="37"/>
    </location>
</feature>
<dbReference type="Proteomes" id="UP000016843">
    <property type="component" value="Unassembled WGS sequence"/>
</dbReference>
<proteinExistence type="predicted"/>